<accession>A0A0A9AWY9</accession>
<sequence length="55" mass="6210">MIYTRFFFTSPILHCNCKLSRISQVCSGTIIWNKSCSSMVVMLNIISYSCAALLL</sequence>
<reference evidence="1" key="2">
    <citation type="journal article" date="2015" name="Data Brief">
        <title>Shoot transcriptome of the giant reed, Arundo donax.</title>
        <authorList>
            <person name="Barrero R.A."/>
            <person name="Guerrero F.D."/>
            <person name="Moolhuijzen P."/>
            <person name="Goolsby J.A."/>
            <person name="Tidwell J."/>
            <person name="Bellgard S.E."/>
            <person name="Bellgard M.I."/>
        </authorList>
    </citation>
    <scope>NUCLEOTIDE SEQUENCE</scope>
    <source>
        <tissue evidence="1">Shoot tissue taken approximately 20 cm above the soil surface</tissue>
    </source>
</reference>
<organism evidence="1">
    <name type="scientific">Arundo donax</name>
    <name type="common">Giant reed</name>
    <name type="synonym">Donax arundinaceus</name>
    <dbReference type="NCBI Taxonomy" id="35708"/>
    <lineage>
        <taxon>Eukaryota</taxon>
        <taxon>Viridiplantae</taxon>
        <taxon>Streptophyta</taxon>
        <taxon>Embryophyta</taxon>
        <taxon>Tracheophyta</taxon>
        <taxon>Spermatophyta</taxon>
        <taxon>Magnoliopsida</taxon>
        <taxon>Liliopsida</taxon>
        <taxon>Poales</taxon>
        <taxon>Poaceae</taxon>
        <taxon>PACMAD clade</taxon>
        <taxon>Arundinoideae</taxon>
        <taxon>Arundineae</taxon>
        <taxon>Arundo</taxon>
    </lineage>
</organism>
<reference evidence="1" key="1">
    <citation type="submission" date="2014-09" db="EMBL/GenBank/DDBJ databases">
        <authorList>
            <person name="Magalhaes I.L.F."/>
            <person name="Oliveira U."/>
            <person name="Santos F.R."/>
            <person name="Vidigal T.H.D.A."/>
            <person name="Brescovit A.D."/>
            <person name="Santos A.J."/>
        </authorList>
    </citation>
    <scope>NUCLEOTIDE SEQUENCE</scope>
    <source>
        <tissue evidence="1">Shoot tissue taken approximately 20 cm above the soil surface</tissue>
    </source>
</reference>
<dbReference type="AlphaFoldDB" id="A0A0A9AWY9"/>
<dbReference type="EMBL" id="GBRH01243487">
    <property type="protein sequence ID" value="JAD54408.1"/>
    <property type="molecule type" value="Transcribed_RNA"/>
</dbReference>
<protein>
    <submittedName>
        <fullName evidence="1">Uncharacterized protein</fullName>
    </submittedName>
</protein>
<evidence type="ECO:0000313" key="1">
    <source>
        <dbReference type="EMBL" id="JAD54408.1"/>
    </source>
</evidence>
<proteinExistence type="predicted"/>
<name>A0A0A9AWY9_ARUDO</name>